<dbReference type="Proteomes" id="UP000481153">
    <property type="component" value="Unassembled WGS sequence"/>
</dbReference>
<organism evidence="2 3">
    <name type="scientific">Aphanomyces euteiches</name>
    <dbReference type="NCBI Taxonomy" id="100861"/>
    <lineage>
        <taxon>Eukaryota</taxon>
        <taxon>Sar</taxon>
        <taxon>Stramenopiles</taxon>
        <taxon>Oomycota</taxon>
        <taxon>Saprolegniomycetes</taxon>
        <taxon>Saprolegniales</taxon>
        <taxon>Verrucalvaceae</taxon>
        <taxon>Aphanomyces</taxon>
    </lineage>
</organism>
<protein>
    <submittedName>
        <fullName evidence="2">Uncharacterized protein</fullName>
    </submittedName>
</protein>
<keyword evidence="3" id="KW-1185">Reference proteome</keyword>
<dbReference type="AlphaFoldDB" id="A0A6G0XHR3"/>
<name>A0A6G0XHR3_9STRA</name>
<evidence type="ECO:0000313" key="2">
    <source>
        <dbReference type="EMBL" id="KAF0739802.1"/>
    </source>
</evidence>
<gene>
    <name evidence="2" type="ORF">Ae201684_004688</name>
</gene>
<feature type="compositionally biased region" description="Basic and acidic residues" evidence="1">
    <location>
        <begin position="513"/>
        <end position="545"/>
    </location>
</feature>
<feature type="compositionally biased region" description="Basic and acidic residues" evidence="1">
    <location>
        <begin position="413"/>
        <end position="451"/>
    </location>
</feature>
<dbReference type="Gene3D" id="1.25.40.10">
    <property type="entry name" value="Tetratricopeptide repeat domain"/>
    <property type="match status" value="1"/>
</dbReference>
<comment type="caution">
    <text evidence="2">The sequence shown here is derived from an EMBL/GenBank/DDBJ whole genome shotgun (WGS) entry which is preliminary data.</text>
</comment>
<dbReference type="InterPro" id="IPR011990">
    <property type="entry name" value="TPR-like_helical_dom_sf"/>
</dbReference>
<feature type="region of interest" description="Disordered" evidence="1">
    <location>
        <begin position="353"/>
        <end position="588"/>
    </location>
</feature>
<feature type="compositionally biased region" description="Basic and acidic residues" evidence="1">
    <location>
        <begin position="568"/>
        <end position="582"/>
    </location>
</feature>
<reference evidence="2 3" key="1">
    <citation type="submission" date="2019-07" db="EMBL/GenBank/DDBJ databases">
        <title>Genomics analysis of Aphanomyces spp. identifies a new class of oomycete effector associated with host adaptation.</title>
        <authorList>
            <person name="Gaulin E."/>
        </authorList>
    </citation>
    <scope>NUCLEOTIDE SEQUENCE [LARGE SCALE GENOMIC DNA]</scope>
    <source>
        <strain evidence="2 3">ATCC 201684</strain>
    </source>
</reference>
<dbReference type="EMBL" id="VJMJ01000062">
    <property type="protein sequence ID" value="KAF0739802.1"/>
    <property type="molecule type" value="Genomic_DNA"/>
</dbReference>
<evidence type="ECO:0000313" key="3">
    <source>
        <dbReference type="Proteomes" id="UP000481153"/>
    </source>
</evidence>
<evidence type="ECO:0000256" key="1">
    <source>
        <dbReference type="SAM" id="MobiDB-lite"/>
    </source>
</evidence>
<feature type="compositionally biased region" description="Acidic residues" evidence="1">
    <location>
        <begin position="465"/>
        <end position="486"/>
    </location>
</feature>
<dbReference type="SUPFAM" id="SSF48452">
    <property type="entry name" value="TPR-like"/>
    <property type="match status" value="1"/>
</dbReference>
<dbReference type="VEuPathDB" id="FungiDB:AeMF1_005130"/>
<accession>A0A6G0XHR3</accession>
<proteinExistence type="predicted"/>
<sequence length="588" mass="64585">MISSDLSRVVETPAFPDVDAMDAKVAQYIQQRQVFEALVCWERALFLRQHYLGFERSDAHVANSLTFYALSSQQVWAQARAMCEFCAVEAAGALQTNDLESARRLLRKADALSTKNDLLRNSILNHWVTYYTRVKKPRSAYECLKKAMAIDRQFPSKTKAETRLNACAIQSQLGRHDKALILAQAALLILNDIPEPDEATFLAQAVAHHNIGVEEEFLHKTAQSLLSYRRAVNIASIHCGADHPLTIQLSQTLAAAQSDASSPKKSQTLSENTKYAKAAYSPHRGAKAVPKAIKKAYGIQDDKKDLENIMKPNKAIDMSQFEDKALADDFDFPAATKDVRSLAKDKEESTLTLAIDGPMLTPRRQAEDQSMGSDGDINSKPTSPEESKIGHSAPEQAAADEERTKATVENNEANEKAEAKEMADAKEIVETETKEYAEEAGDKQANDRAESNEDDEATENIRAQEDEDEEYSGDAEAKDDDEDDDDTNVHVDAEDDFGDDHANGGDESEEGEDVTKEAGAHEDAEAKVNADDNEEVRSQSNDDAKANTVANIGAEDKEVSEGDEEAQSNDKDGIHEDAKALDGGDDDI</sequence>